<dbReference type="Proteomes" id="UP000257451">
    <property type="component" value="Unassembled WGS sequence"/>
</dbReference>
<dbReference type="AlphaFoldDB" id="A0A3E2MVA3"/>
<name>A0A3E2MVA3_MYCMR</name>
<sequence length="34" mass="3470">MSPTSDRSPNTVLAAVSAISQYAAPGSAATLFTW</sequence>
<evidence type="ECO:0000313" key="2">
    <source>
        <dbReference type="Proteomes" id="UP000257451"/>
    </source>
</evidence>
<organism evidence="1 2">
    <name type="scientific">Mycobacterium marinum</name>
    <dbReference type="NCBI Taxonomy" id="1781"/>
    <lineage>
        <taxon>Bacteria</taxon>
        <taxon>Bacillati</taxon>
        <taxon>Actinomycetota</taxon>
        <taxon>Actinomycetes</taxon>
        <taxon>Mycobacteriales</taxon>
        <taxon>Mycobacteriaceae</taxon>
        <taxon>Mycobacterium</taxon>
        <taxon>Mycobacterium ulcerans group</taxon>
    </lineage>
</organism>
<accession>A0A3E2MVA3</accession>
<protein>
    <submittedName>
        <fullName evidence="1">Uncharacterized protein</fullName>
    </submittedName>
</protein>
<gene>
    <name evidence="1" type="ORF">DAVIS_02752</name>
</gene>
<evidence type="ECO:0000313" key="1">
    <source>
        <dbReference type="EMBL" id="RFZ40787.1"/>
    </source>
</evidence>
<reference evidence="1 2" key="1">
    <citation type="journal article" date="2018" name="Sci. Rep.">
        <title>Extensive genomic diversity among Mycobacterium marinum strains revealed by whole genome sequencing.</title>
        <authorList>
            <person name="Das S."/>
            <person name="Pettersson B.M."/>
            <person name="Behra P.R."/>
            <person name="Mallick A."/>
            <person name="Cheramie M."/>
            <person name="Ramesh M."/>
            <person name="Shirreff L."/>
            <person name="DuCote T."/>
            <person name="Dasgupta S."/>
            <person name="Ennis D.G."/>
            <person name="Kirsebom L.A."/>
        </authorList>
    </citation>
    <scope>NUCLEOTIDE SEQUENCE [LARGE SCALE GENOMIC DNA]</scope>
    <source>
        <strain evidence="1 2">Davis1</strain>
    </source>
</reference>
<proteinExistence type="predicted"/>
<dbReference type="EMBL" id="PEDF01000085">
    <property type="protein sequence ID" value="RFZ40787.1"/>
    <property type="molecule type" value="Genomic_DNA"/>
</dbReference>
<comment type="caution">
    <text evidence="1">The sequence shown here is derived from an EMBL/GenBank/DDBJ whole genome shotgun (WGS) entry which is preliminary data.</text>
</comment>